<dbReference type="EMBL" id="FTNM01000002">
    <property type="protein sequence ID" value="SIQ83231.1"/>
    <property type="molecule type" value="Genomic_DNA"/>
</dbReference>
<organism evidence="1 2">
    <name type="scientific">Pontibacter lucknowensis</name>
    <dbReference type="NCBI Taxonomy" id="1077936"/>
    <lineage>
        <taxon>Bacteria</taxon>
        <taxon>Pseudomonadati</taxon>
        <taxon>Bacteroidota</taxon>
        <taxon>Cytophagia</taxon>
        <taxon>Cytophagales</taxon>
        <taxon>Hymenobacteraceae</taxon>
        <taxon>Pontibacter</taxon>
    </lineage>
</organism>
<dbReference type="STRING" id="1077936.SAMN05421545_1286"/>
<keyword evidence="2" id="KW-1185">Reference proteome</keyword>
<proteinExistence type="predicted"/>
<reference evidence="2" key="1">
    <citation type="submission" date="2017-01" db="EMBL/GenBank/DDBJ databases">
        <authorList>
            <person name="Varghese N."/>
            <person name="Submissions S."/>
        </authorList>
    </citation>
    <scope>NUCLEOTIDE SEQUENCE [LARGE SCALE GENOMIC DNA]</scope>
    <source>
        <strain evidence="2">DM9</strain>
    </source>
</reference>
<evidence type="ECO:0000313" key="2">
    <source>
        <dbReference type="Proteomes" id="UP000185924"/>
    </source>
</evidence>
<accession>A0A1N6VZD3</accession>
<dbReference type="OrthoDB" id="1450972at2"/>
<dbReference type="Pfam" id="PF06348">
    <property type="entry name" value="DUF1059"/>
    <property type="match status" value="1"/>
</dbReference>
<name>A0A1N6VZD3_9BACT</name>
<protein>
    <submittedName>
        <fullName evidence="1">Predicted small metal-binding protein</fullName>
    </submittedName>
</protein>
<dbReference type="InterPro" id="IPR009409">
    <property type="entry name" value="DUF1059"/>
</dbReference>
<evidence type="ECO:0000313" key="1">
    <source>
        <dbReference type="EMBL" id="SIQ83231.1"/>
    </source>
</evidence>
<dbReference type="Proteomes" id="UP000185924">
    <property type="component" value="Unassembled WGS sequence"/>
</dbReference>
<gene>
    <name evidence="1" type="ORF">SAMN05421545_1286</name>
</gene>
<dbReference type="RefSeq" id="WP_007654011.1">
    <property type="nucleotide sequence ID" value="NZ_FTNM01000002.1"/>
</dbReference>
<sequence>MKTLKCRDVGFDCNAEIKANSEQEVLAQAGKHAHDVHHVDVTPEMAEQIKTKIRDDGQR</sequence>
<dbReference type="AlphaFoldDB" id="A0A1N6VZD3"/>